<evidence type="ECO:0000313" key="7">
    <source>
        <dbReference type="EMBL" id="GGA14202.1"/>
    </source>
</evidence>
<feature type="transmembrane region" description="Helical" evidence="6">
    <location>
        <begin position="284"/>
        <end position="308"/>
    </location>
</feature>
<accession>A0A916QW48</accession>
<feature type="transmembrane region" description="Helical" evidence="6">
    <location>
        <begin position="239"/>
        <end position="264"/>
    </location>
</feature>
<evidence type="ECO:0000256" key="2">
    <source>
        <dbReference type="ARBA" id="ARBA00022475"/>
    </source>
</evidence>
<feature type="transmembrane region" description="Helical" evidence="6">
    <location>
        <begin position="137"/>
        <end position="165"/>
    </location>
</feature>
<feature type="transmembrane region" description="Helical" evidence="6">
    <location>
        <begin position="44"/>
        <end position="62"/>
    </location>
</feature>
<dbReference type="NCBIfam" id="TIGR00374">
    <property type="entry name" value="flippase-like domain"/>
    <property type="match status" value="1"/>
</dbReference>
<evidence type="ECO:0000256" key="6">
    <source>
        <dbReference type="SAM" id="Phobius"/>
    </source>
</evidence>
<dbReference type="RefSeq" id="WP_229678453.1">
    <property type="nucleotide sequence ID" value="NZ_BMKA01000002.1"/>
</dbReference>
<feature type="transmembrane region" description="Helical" evidence="6">
    <location>
        <begin position="209"/>
        <end position="232"/>
    </location>
</feature>
<dbReference type="PANTHER" id="PTHR39087">
    <property type="entry name" value="UPF0104 MEMBRANE PROTEIN MJ1595"/>
    <property type="match status" value="1"/>
</dbReference>
<keyword evidence="8" id="KW-1185">Reference proteome</keyword>
<keyword evidence="3 6" id="KW-0812">Transmembrane</keyword>
<comment type="subcellular location">
    <subcellularLocation>
        <location evidence="1">Cell membrane</location>
        <topology evidence="1">Multi-pass membrane protein</topology>
    </subcellularLocation>
</comment>
<dbReference type="EMBL" id="BMKA01000002">
    <property type="protein sequence ID" value="GGA14202.1"/>
    <property type="molecule type" value="Genomic_DNA"/>
</dbReference>
<keyword evidence="2" id="KW-1003">Cell membrane</keyword>
<dbReference type="Pfam" id="PF03706">
    <property type="entry name" value="LPG_synthase_TM"/>
    <property type="match status" value="1"/>
</dbReference>
<dbReference type="PANTHER" id="PTHR39087:SF2">
    <property type="entry name" value="UPF0104 MEMBRANE PROTEIN MJ1595"/>
    <property type="match status" value="1"/>
</dbReference>
<dbReference type="Proteomes" id="UP000628017">
    <property type="component" value="Unassembled WGS sequence"/>
</dbReference>
<reference evidence="7" key="1">
    <citation type="journal article" date="2014" name="Int. J. Syst. Evol. Microbiol.">
        <title>Complete genome sequence of Corynebacterium casei LMG S-19264T (=DSM 44701T), isolated from a smear-ripened cheese.</title>
        <authorList>
            <consortium name="US DOE Joint Genome Institute (JGI-PGF)"/>
            <person name="Walter F."/>
            <person name="Albersmeier A."/>
            <person name="Kalinowski J."/>
            <person name="Ruckert C."/>
        </authorList>
    </citation>
    <scope>NUCLEOTIDE SEQUENCE</scope>
    <source>
        <strain evidence="7">CGMCC 1.15880</strain>
    </source>
</reference>
<evidence type="ECO:0000256" key="1">
    <source>
        <dbReference type="ARBA" id="ARBA00004651"/>
    </source>
</evidence>
<protein>
    <submittedName>
        <fullName evidence="7">Membrane protein</fullName>
    </submittedName>
</protein>
<dbReference type="AlphaFoldDB" id="A0A916QW48"/>
<name>A0A916QW48_9RHOB</name>
<dbReference type="GO" id="GO:0005886">
    <property type="term" value="C:plasma membrane"/>
    <property type="evidence" value="ECO:0007669"/>
    <property type="project" value="UniProtKB-SubCell"/>
</dbReference>
<reference evidence="7" key="2">
    <citation type="submission" date="2020-09" db="EMBL/GenBank/DDBJ databases">
        <authorList>
            <person name="Sun Q."/>
            <person name="Zhou Y."/>
        </authorList>
    </citation>
    <scope>NUCLEOTIDE SEQUENCE</scope>
    <source>
        <strain evidence="7">CGMCC 1.15880</strain>
    </source>
</reference>
<comment type="caution">
    <text evidence="7">The sequence shown here is derived from an EMBL/GenBank/DDBJ whole genome shotgun (WGS) entry which is preliminary data.</text>
</comment>
<dbReference type="InterPro" id="IPR022791">
    <property type="entry name" value="L-PG_synthase/AglD"/>
</dbReference>
<evidence type="ECO:0000256" key="5">
    <source>
        <dbReference type="ARBA" id="ARBA00023136"/>
    </source>
</evidence>
<evidence type="ECO:0000256" key="3">
    <source>
        <dbReference type="ARBA" id="ARBA00022692"/>
    </source>
</evidence>
<evidence type="ECO:0000256" key="4">
    <source>
        <dbReference type="ARBA" id="ARBA00022989"/>
    </source>
</evidence>
<organism evidence="7 8">
    <name type="scientific">Neptunicoccus cionae</name>
    <dbReference type="NCBI Taxonomy" id="2035344"/>
    <lineage>
        <taxon>Bacteria</taxon>
        <taxon>Pseudomonadati</taxon>
        <taxon>Pseudomonadota</taxon>
        <taxon>Alphaproteobacteria</taxon>
        <taxon>Rhodobacterales</taxon>
        <taxon>Paracoccaceae</taxon>
        <taxon>Neptunicoccus</taxon>
    </lineage>
</organism>
<keyword evidence="4 6" id="KW-1133">Transmembrane helix</keyword>
<proteinExistence type="predicted"/>
<sequence length="325" mass="34639">MTPAMNGAHPYRSTLIVLAIFLGCGVLAFATASGEDIWHQITLLSLTQIGILLALSLVNYTFRALRWFLYGRALGLDLGVLQVLRHYLGGFALTMTPGRLGELVRVRWINRETGASVERTAPLVLVDRAADLASSGLLLAAAMLVMAGGISGGIPVAIIAILAAIVATRPTLFRWCVTMLFKLIGRKPRLFARARRAAQSLKPFSQPAIALPAFALGFLGWFAEGYAFYLLLDWMGASLPVWTCVGIFVFAMMTGGATGLPGGVGGAEAAMLALLSLQGVPLEIALPATAIIRITTLWFAIGLGVLIFPIAETAAARRPHALENR</sequence>
<keyword evidence="5 6" id="KW-0472">Membrane</keyword>
<evidence type="ECO:0000313" key="8">
    <source>
        <dbReference type="Proteomes" id="UP000628017"/>
    </source>
</evidence>
<gene>
    <name evidence="7" type="ORF">GCM10011498_12890</name>
</gene>